<dbReference type="EMBL" id="FPIZ01000009">
    <property type="protein sequence ID" value="SFW65178.1"/>
    <property type="molecule type" value="Genomic_DNA"/>
</dbReference>
<gene>
    <name evidence="5" type="ORF">SAMN05661012_03259</name>
</gene>
<organism evidence="5 6">
    <name type="scientific">Chitinophaga sancti</name>
    <dbReference type="NCBI Taxonomy" id="1004"/>
    <lineage>
        <taxon>Bacteria</taxon>
        <taxon>Pseudomonadati</taxon>
        <taxon>Bacteroidota</taxon>
        <taxon>Chitinophagia</taxon>
        <taxon>Chitinophagales</taxon>
        <taxon>Chitinophagaceae</taxon>
        <taxon>Chitinophaga</taxon>
    </lineage>
</organism>
<evidence type="ECO:0000256" key="3">
    <source>
        <dbReference type="ARBA" id="ARBA00023163"/>
    </source>
</evidence>
<dbReference type="InterPro" id="IPR018060">
    <property type="entry name" value="HTH_AraC"/>
</dbReference>
<keyword evidence="2" id="KW-0238">DNA-binding</keyword>
<dbReference type="Proteomes" id="UP000183788">
    <property type="component" value="Unassembled WGS sequence"/>
</dbReference>
<dbReference type="PANTHER" id="PTHR43280">
    <property type="entry name" value="ARAC-FAMILY TRANSCRIPTIONAL REGULATOR"/>
    <property type="match status" value="1"/>
</dbReference>
<feature type="domain" description="HTH araC/xylS-type" evidence="4">
    <location>
        <begin position="191"/>
        <end position="297"/>
    </location>
</feature>
<evidence type="ECO:0000256" key="2">
    <source>
        <dbReference type="ARBA" id="ARBA00023125"/>
    </source>
</evidence>
<evidence type="ECO:0000313" key="6">
    <source>
        <dbReference type="Proteomes" id="UP000183788"/>
    </source>
</evidence>
<proteinExistence type="predicted"/>
<evidence type="ECO:0000259" key="4">
    <source>
        <dbReference type="PROSITE" id="PS01124"/>
    </source>
</evidence>
<keyword evidence="1" id="KW-0805">Transcription regulation</keyword>
<dbReference type="Gene3D" id="1.10.10.60">
    <property type="entry name" value="Homeodomain-like"/>
    <property type="match status" value="1"/>
</dbReference>
<dbReference type="PROSITE" id="PS01124">
    <property type="entry name" value="HTH_ARAC_FAMILY_2"/>
    <property type="match status" value="1"/>
</dbReference>
<protein>
    <submittedName>
        <fullName evidence="5">Helix-turn-helix domain-containing protein</fullName>
    </submittedName>
</protein>
<evidence type="ECO:0000313" key="5">
    <source>
        <dbReference type="EMBL" id="SFW65178.1"/>
    </source>
</evidence>
<dbReference type="SUPFAM" id="SSF46689">
    <property type="entry name" value="Homeodomain-like"/>
    <property type="match status" value="1"/>
</dbReference>
<keyword evidence="3" id="KW-0804">Transcription</keyword>
<name>A0A1K1QZ07_9BACT</name>
<dbReference type="Pfam" id="PF12833">
    <property type="entry name" value="HTH_18"/>
    <property type="match status" value="1"/>
</dbReference>
<sequence length="297" mass="34811">MQNIKIQTFYDKYVDNKVLETSDFLGHFDILKWQDLKKDPNSCKKLQRKPLYKIALITGEATYGSNDHIFQVTGTNIVFINSMTRCSFSTHDPEFYGEYCVFSESFLRGINRLSYYNWPVFSGYDIHVKKLNNNEYQDIHKIVNEIENEYHSLYPFKEQLVLNRILDIIHYVQKLEMNTYSGNIAENSMSDRFLALLTSEFSDISPSNQLRGKSPSYFADLLNVTGDKLNLILKRTTGKTTQELIHERVISEANIMLRYSSYSMKEIAWSLNFQETSHFLNFYKKNTSMTPLTYRGK</sequence>
<accession>A0A1K1QZ07</accession>
<dbReference type="STRING" id="1004.SAMN05661012_03259"/>
<dbReference type="GO" id="GO:0043565">
    <property type="term" value="F:sequence-specific DNA binding"/>
    <property type="evidence" value="ECO:0007669"/>
    <property type="project" value="InterPro"/>
</dbReference>
<dbReference type="PANTHER" id="PTHR43280:SF32">
    <property type="entry name" value="TRANSCRIPTIONAL REGULATORY PROTEIN"/>
    <property type="match status" value="1"/>
</dbReference>
<dbReference type="InterPro" id="IPR009057">
    <property type="entry name" value="Homeodomain-like_sf"/>
</dbReference>
<evidence type="ECO:0000256" key="1">
    <source>
        <dbReference type="ARBA" id="ARBA00023015"/>
    </source>
</evidence>
<dbReference type="AlphaFoldDB" id="A0A1K1QZ07"/>
<dbReference type="SMART" id="SM00342">
    <property type="entry name" value="HTH_ARAC"/>
    <property type="match status" value="1"/>
</dbReference>
<reference evidence="5 6" key="1">
    <citation type="submission" date="2016-11" db="EMBL/GenBank/DDBJ databases">
        <authorList>
            <person name="Jaros S."/>
            <person name="Januszkiewicz K."/>
            <person name="Wedrychowicz H."/>
        </authorList>
    </citation>
    <scope>NUCLEOTIDE SEQUENCE [LARGE SCALE GENOMIC DNA]</scope>
    <source>
        <strain evidence="5 6">DSM 784</strain>
    </source>
</reference>
<dbReference type="GO" id="GO:0003700">
    <property type="term" value="F:DNA-binding transcription factor activity"/>
    <property type="evidence" value="ECO:0007669"/>
    <property type="project" value="InterPro"/>
</dbReference>